<dbReference type="EMBL" id="CM056791">
    <property type="protein sequence ID" value="KAJ8725912.1"/>
    <property type="molecule type" value="Genomic_DNA"/>
</dbReference>
<reference evidence="1" key="1">
    <citation type="submission" date="2023-03" db="EMBL/GenBank/DDBJ databases">
        <title>Chromosome-level genomes of two armyworms, Mythimna separata and Mythimna loreyi, provide insights into the biosynthesis and reception of sex pheromones.</title>
        <authorList>
            <person name="Zhao H."/>
        </authorList>
    </citation>
    <scope>NUCLEOTIDE SEQUENCE</scope>
    <source>
        <strain evidence="1">BeijingLab</strain>
    </source>
</reference>
<keyword evidence="2" id="KW-1185">Reference proteome</keyword>
<protein>
    <submittedName>
        <fullName evidence="1">Uncharacterized protein</fullName>
    </submittedName>
</protein>
<gene>
    <name evidence="1" type="ORF">PYW08_004095</name>
</gene>
<accession>A0ACC2QUS9</accession>
<evidence type="ECO:0000313" key="2">
    <source>
        <dbReference type="Proteomes" id="UP001231649"/>
    </source>
</evidence>
<comment type="caution">
    <text evidence="1">The sequence shown here is derived from an EMBL/GenBank/DDBJ whole genome shotgun (WGS) entry which is preliminary data.</text>
</comment>
<evidence type="ECO:0000313" key="1">
    <source>
        <dbReference type="EMBL" id="KAJ8725912.1"/>
    </source>
</evidence>
<organism evidence="1 2">
    <name type="scientific">Mythimna loreyi</name>
    <dbReference type="NCBI Taxonomy" id="667449"/>
    <lineage>
        <taxon>Eukaryota</taxon>
        <taxon>Metazoa</taxon>
        <taxon>Ecdysozoa</taxon>
        <taxon>Arthropoda</taxon>
        <taxon>Hexapoda</taxon>
        <taxon>Insecta</taxon>
        <taxon>Pterygota</taxon>
        <taxon>Neoptera</taxon>
        <taxon>Endopterygota</taxon>
        <taxon>Lepidoptera</taxon>
        <taxon>Glossata</taxon>
        <taxon>Ditrysia</taxon>
        <taxon>Noctuoidea</taxon>
        <taxon>Noctuidae</taxon>
        <taxon>Noctuinae</taxon>
        <taxon>Hadenini</taxon>
        <taxon>Mythimna</taxon>
    </lineage>
</organism>
<name>A0ACC2QUS9_9NEOP</name>
<dbReference type="Proteomes" id="UP001231649">
    <property type="component" value="Chromosome 15"/>
</dbReference>
<proteinExistence type="predicted"/>
<sequence>MSVLSGLSKADFKTASDGLLELPEERLRSLMRTEPITSVYHVEQTPFARGKFASVRKIRHLVSGEEYAAKIIRKRRRAADTTREILHEVAVLDLCSECTRVVSLHEVYETRSEVAIVLELCAGGELQRLLDEEDRLSEGAARRALRHVLEGLAHLHARRVAHLDLKPQNLLLTAGGEELLICDFGISRAIQPGTRVREILGTRDYVAPEILSYEPLSLAADIWSVGVLAYVLLSGYSPFAGETKQETYLNIAQCQLSFPKDLFRGVSQRAIQFINETLVVDPKGRLTVEECLEHPWLKDEADLPRAIVGVGFDATELASDADADADADADSGDDSVNGTNGVNGINGVNGCNGVNGVNGVNGCNGVNGINGHNGVNGCNGTNGSHDDEKESSESRPSSPQAECEERDKPLKHAHARDASPAFPDAPSTPKVSRKSHPHAPSVLALCKKFQPDYEKPAKLHHAVGHVGHVGHVCSAHECSCRALRSGRAPPDRAVLC</sequence>